<reference evidence="8 9" key="1">
    <citation type="submission" date="2024-04" db="EMBL/GenBank/DDBJ databases">
        <title>The reference genome of an endangered Asteraceae, Deinandra increscens subsp. villosa, native to the Central Coast of California.</title>
        <authorList>
            <person name="Guilliams M."/>
            <person name="Hasenstab-Lehman K."/>
            <person name="Meyer R."/>
            <person name="Mcevoy S."/>
        </authorList>
    </citation>
    <scope>NUCLEOTIDE SEQUENCE [LARGE SCALE GENOMIC DNA]</scope>
    <source>
        <tissue evidence="8">Leaf</tissue>
    </source>
</reference>
<keyword evidence="9" id="KW-1185">Reference proteome</keyword>
<keyword evidence="4" id="KW-0812">Transmembrane</keyword>
<evidence type="ECO:0000256" key="5">
    <source>
        <dbReference type="ARBA" id="ARBA00022737"/>
    </source>
</evidence>
<evidence type="ECO:0000256" key="3">
    <source>
        <dbReference type="ARBA" id="ARBA00022448"/>
    </source>
</evidence>
<evidence type="ECO:0000256" key="6">
    <source>
        <dbReference type="ARBA" id="ARBA00022989"/>
    </source>
</evidence>
<evidence type="ECO:0000256" key="4">
    <source>
        <dbReference type="ARBA" id="ARBA00022692"/>
    </source>
</evidence>
<dbReference type="SUPFAM" id="SSF103506">
    <property type="entry name" value="Mitochondrial carrier"/>
    <property type="match status" value="1"/>
</dbReference>
<comment type="similarity">
    <text evidence="2">Belongs to the mitochondrial carrier (TC 2.A.29) family.</text>
</comment>
<keyword evidence="6" id="KW-1133">Transmembrane helix</keyword>
<sequence length="109" mass="12059">MRKKKKTLDYYDERLANLEPFQSVVRGALAGAISASLTTSLDVVKTRLMTQIHSEKIATGVSETVKQILMEDLDSTVVAIEDSPGDWRNRRFSSEDLDSTVLAIEDSPG</sequence>
<name>A0AAP0CXL9_9ASTR</name>
<gene>
    <name evidence="8" type="ORF">SSX86_018358</name>
</gene>
<dbReference type="Pfam" id="PF00153">
    <property type="entry name" value="Mito_carr"/>
    <property type="match status" value="1"/>
</dbReference>
<comment type="caution">
    <text evidence="8">The sequence shown here is derived from an EMBL/GenBank/DDBJ whole genome shotgun (WGS) entry which is preliminary data.</text>
</comment>
<comment type="subcellular location">
    <subcellularLocation>
        <location evidence="1">Membrane</location>
        <topology evidence="1">Multi-pass membrane protein</topology>
    </subcellularLocation>
</comment>
<dbReference type="InterPro" id="IPR018108">
    <property type="entry name" value="MCP_transmembrane"/>
</dbReference>
<keyword evidence="5" id="KW-0677">Repeat</keyword>
<keyword evidence="3" id="KW-0813">Transport</keyword>
<dbReference type="AlphaFoldDB" id="A0AAP0CXL9"/>
<dbReference type="GO" id="GO:0016020">
    <property type="term" value="C:membrane"/>
    <property type="evidence" value="ECO:0007669"/>
    <property type="project" value="UniProtKB-SubCell"/>
</dbReference>
<evidence type="ECO:0000256" key="1">
    <source>
        <dbReference type="ARBA" id="ARBA00004141"/>
    </source>
</evidence>
<dbReference type="Gene3D" id="1.50.40.10">
    <property type="entry name" value="Mitochondrial carrier domain"/>
    <property type="match status" value="1"/>
</dbReference>
<protein>
    <submittedName>
        <fullName evidence="8">Uncharacterized protein</fullName>
    </submittedName>
</protein>
<organism evidence="8 9">
    <name type="scientific">Deinandra increscens subsp. villosa</name>
    <dbReference type="NCBI Taxonomy" id="3103831"/>
    <lineage>
        <taxon>Eukaryota</taxon>
        <taxon>Viridiplantae</taxon>
        <taxon>Streptophyta</taxon>
        <taxon>Embryophyta</taxon>
        <taxon>Tracheophyta</taxon>
        <taxon>Spermatophyta</taxon>
        <taxon>Magnoliopsida</taxon>
        <taxon>eudicotyledons</taxon>
        <taxon>Gunneridae</taxon>
        <taxon>Pentapetalae</taxon>
        <taxon>asterids</taxon>
        <taxon>campanulids</taxon>
        <taxon>Asterales</taxon>
        <taxon>Asteraceae</taxon>
        <taxon>Asteroideae</taxon>
        <taxon>Heliantheae alliance</taxon>
        <taxon>Madieae</taxon>
        <taxon>Madiinae</taxon>
        <taxon>Deinandra</taxon>
    </lineage>
</organism>
<dbReference type="PANTHER" id="PTHR45667">
    <property type="entry name" value="S-ADENOSYLMETHIONINE MITOCHONDRIAL CARRIER PROTEIN"/>
    <property type="match status" value="1"/>
</dbReference>
<keyword evidence="7" id="KW-0472">Membrane</keyword>
<evidence type="ECO:0000313" key="9">
    <source>
        <dbReference type="Proteomes" id="UP001408789"/>
    </source>
</evidence>
<evidence type="ECO:0000256" key="2">
    <source>
        <dbReference type="ARBA" id="ARBA00006375"/>
    </source>
</evidence>
<dbReference type="EMBL" id="JBCNJP010000019">
    <property type="protein sequence ID" value="KAK9061178.1"/>
    <property type="molecule type" value="Genomic_DNA"/>
</dbReference>
<evidence type="ECO:0000256" key="7">
    <source>
        <dbReference type="ARBA" id="ARBA00023136"/>
    </source>
</evidence>
<evidence type="ECO:0000313" key="8">
    <source>
        <dbReference type="EMBL" id="KAK9061178.1"/>
    </source>
</evidence>
<proteinExistence type="inferred from homology"/>
<dbReference type="InterPro" id="IPR023395">
    <property type="entry name" value="MCP_dom_sf"/>
</dbReference>
<dbReference type="Proteomes" id="UP001408789">
    <property type="component" value="Unassembled WGS sequence"/>
</dbReference>
<accession>A0AAP0CXL9</accession>